<evidence type="ECO:0000313" key="1">
    <source>
        <dbReference type="EMBL" id="KAI4384624.1"/>
    </source>
</evidence>
<comment type="caution">
    <text evidence="1">The sequence shown here is derived from an EMBL/GenBank/DDBJ whole genome shotgun (WGS) entry which is preliminary data.</text>
</comment>
<dbReference type="EMBL" id="CM042881">
    <property type="protein sequence ID" value="KAI4384624.1"/>
    <property type="molecule type" value="Genomic_DNA"/>
</dbReference>
<name>A0ACB9S0L2_9MYRT</name>
<protein>
    <submittedName>
        <fullName evidence="1">Uncharacterized protein</fullName>
    </submittedName>
</protein>
<reference evidence="2" key="1">
    <citation type="journal article" date="2023" name="Front. Plant Sci.">
        <title>Chromosomal-level genome assembly of Melastoma candidum provides insights into trichome evolution.</title>
        <authorList>
            <person name="Zhong Y."/>
            <person name="Wu W."/>
            <person name="Sun C."/>
            <person name="Zou P."/>
            <person name="Liu Y."/>
            <person name="Dai S."/>
            <person name="Zhou R."/>
        </authorList>
    </citation>
    <scope>NUCLEOTIDE SEQUENCE [LARGE SCALE GENOMIC DNA]</scope>
</reference>
<accession>A0ACB9S0L2</accession>
<dbReference type="Proteomes" id="UP001057402">
    <property type="component" value="Chromosome 2"/>
</dbReference>
<sequence length="561" mass="63589">MDTEHGHSTGRRSQASAVEATMARRRGNGIFCSASVAHVDDNEDDVFGGINVVSAQVCLGEKLLLNGDYYAGDWLGRLPHGQGKYLWSDGCMYDGEWYKGRTMGKGRFCWPSGATYEGQFNDGFMDGVGIYTAPSGDTYKGSWSRNMKHGHGTKTFVKGDVYEGEWKQGSWHGHGRYRWKNGNCYIGQWKNGVINGKGAMIWSNGNRYEGFWEAGLPKGMGTFRLADGSCYDRWNEDTREQRWAYRASVSQNGNSVSEDARETLKGNDDFVRPRKTSMDCHSHIGMPGVCRLLRIGRVSRQGEMISKGHKNYELMLNLQLGIRHSVSRPTPVNSLDLTPSAFDPKEKMRTRFPPEGSKNTPPHQSCEFRWKDYCPVVFRALRKLFEIDAANYMISLCGDDALREISSPGKSGSFFYLTSDDRYMIKTIKKAEVKALLRMLPAYYKHVQKYQNTLLTKFFGLHCVKLTGATQKKVKADVFRQRASVAANFNLVMSLQVRFVVMGNLFCSQNTIHQCFDLKGSSQGRVTEKPEKDIHTTAPLKDLDLNFVFRLQKPTFQEFRR</sequence>
<gene>
    <name evidence="1" type="ORF">MLD38_002747</name>
</gene>
<organism evidence="1 2">
    <name type="scientific">Melastoma candidum</name>
    <dbReference type="NCBI Taxonomy" id="119954"/>
    <lineage>
        <taxon>Eukaryota</taxon>
        <taxon>Viridiplantae</taxon>
        <taxon>Streptophyta</taxon>
        <taxon>Embryophyta</taxon>
        <taxon>Tracheophyta</taxon>
        <taxon>Spermatophyta</taxon>
        <taxon>Magnoliopsida</taxon>
        <taxon>eudicotyledons</taxon>
        <taxon>Gunneridae</taxon>
        <taxon>Pentapetalae</taxon>
        <taxon>rosids</taxon>
        <taxon>malvids</taxon>
        <taxon>Myrtales</taxon>
        <taxon>Melastomataceae</taxon>
        <taxon>Melastomatoideae</taxon>
        <taxon>Melastomateae</taxon>
        <taxon>Melastoma</taxon>
    </lineage>
</organism>
<keyword evidence="2" id="KW-1185">Reference proteome</keyword>
<evidence type="ECO:0000313" key="2">
    <source>
        <dbReference type="Proteomes" id="UP001057402"/>
    </source>
</evidence>
<proteinExistence type="predicted"/>